<dbReference type="InterPro" id="IPR001759">
    <property type="entry name" value="PTX_dom"/>
</dbReference>
<dbReference type="CDD" id="cd00037">
    <property type="entry name" value="CLECT"/>
    <property type="match status" value="1"/>
</dbReference>
<evidence type="ECO:0000256" key="6">
    <source>
        <dbReference type="PROSITE-ProRule" id="PRU01172"/>
    </source>
</evidence>
<dbReference type="Pfam" id="PF00354">
    <property type="entry name" value="Pentaxin"/>
    <property type="match status" value="1"/>
</dbReference>
<keyword evidence="7" id="KW-0732">Signal</keyword>
<comment type="caution">
    <text evidence="6">Lacks conserved residue(s) required for the propagation of feature annotation.</text>
</comment>
<reference evidence="10" key="1">
    <citation type="submission" date="2018-06" db="EMBL/GenBank/DDBJ databases">
        <title>Genome assembly of Danube salmon.</title>
        <authorList>
            <person name="Macqueen D.J."/>
            <person name="Gundappa M.K."/>
        </authorList>
    </citation>
    <scope>NUCLEOTIDE SEQUENCE [LARGE SCALE GENOMIC DNA]</scope>
</reference>
<reference evidence="9" key="2">
    <citation type="submission" date="2025-08" db="UniProtKB">
        <authorList>
            <consortium name="Ensembl"/>
        </authorList>
    </citation>
    <scope>IDENTIFICATION</scope>
</reference>
<dbReference type="PROSITE" id="PS51828">
    <property type="entry name" value="PTX_2"/>
    <property type="match status" value="1"/>
</dbReference>
<dbReference type="SMART" id="SM00159">
    <property type="entry name" value="PTX"/>
    <property type="match status" value="1"/>
</dbReference>
<dbReference type="SUPFAM" id="SSF56436">
    <property type="entry name" value="C-type lectin-like"/>
    <property type="match status" value="1"/>
</dbReference>
<evidence type="ECO:0000256" key="1">
    <source>
        <dbReference type="ARBA" id="ARBA00001913"/>
    </source>
</evidence>
<comment type="cofactor">
    <cofactor evidence="1">
        <name>Ca(2+)</name>
        <dbReference type="ChEBI" id="CHEBI:29108"/>
    </cofactor>
</comment>
<dbReference type="PANTHER" id="PTHR19277:SF163">
    <property type="entry name" value="ADHESION G-PROTEIN COUPLED RECEPTOR D2-LIKE ISOFORM X1"/>
    <property type="match status" value="1"/>
</dbReference>
<accession>A0A4W5NP61</accession>
<dbReference type="InterPro" id="IPR016186">
    <property type="entry name" value="C-type_lectin-like/link_sf"/>
</dbReference>
<dbReference type="Gene3D" id="2.60.120.200">
    <property type="match status" value="1"/>
</dbReference>
<dbReference type="InterPro" id="IPR051360">
    <property type="entry name" value="Neuronal_Pentraxin_Related"/>
</dbReference>
<dbReference type="PANTHER" id="PTHR19277">
    <property type="entry name" value="PENTRAXIN"/>
    <property type="match status" value="1"/>
</dbReference>
<proteinExistence type="predicted"/>
<keyword evidence="5" id="KW-0325">Glycoprotein</keyword>
<dbReference type="InterPro" id="IPR016187">
    <property type="entry name" value="CTDL_fold"/>
</dbReference>
<keyword evidence="4" id="KW-1015">Disulfide bond</keyword>
<dbReference type="SUPFAM" id="SSF49899">
    <property type="entry name" value="Concanavalin A-like lectins/glucanases"/>
    <property type="match status" value="1"/>
</dbReference>
<feature type="chain" id="PRO_5021257592" description="Pentraxin (PTX) domain-containing protein" evidence="7">
    <location>
        <begin position="21"/>
        <end position="257"/>
    </location>
</feature>
<dbReference type="Gene3D" id="3.10.100.10">
    <property type="entry name" value="Mannose-Binding Protein A, subunit A"/>
    <property type="match status" value="1"/>
</dbReference>
<dbReference type="AlphaFoldDB" id="A0A4W5NP61"/>
<dbReference type="GeneTree" id="ENSGT01060000248575"/>
<reference evidence="9" key="3">
    <citation type="submission" date="2025-09" db="UniProtKB">
        <authorList>
            <consortium name="Ensembl"/>
        </authorList>
    </citation>
    <scope>IDENTIFICATION</scope>
</reference>
<keyword evidence="2" id="KW-0479">Metal-binding</keyword>
<feature type="signal peptide" evidence="7">
    <location>
        <begin position="1"/>
        <end position="20"/>
    </location>
</feature>
<dbReference type="Ensembl" id="ENSHHUT00000055803.1">
    <property type="protein sequence ID" value="ENSHHUP00000053926.1"/>
    <property type="gene ID" value="ENSHHUG00000032384.1"/>
</dbReference>
<dbReference type="Proteomes" id="UP000314982">
    <property type="component" value="Unassembled WGS sequence"/>
</dbReference>
<dbReference type="GO" id="GO:0046872">
    <property type="term" value="F:metal ion binding"/>
    <property type="evidence" value="ECO:0007669"/>
    <property type="project" value="UniProtKB-KW"/>
</dbReference>
<dbReference type="PRINTS" id="PR00895">
    <property type="entry name" value="PENTAXIN"/>
</dbReference>
<protein>
    <recommendedName>
        <fullName evidence="8">Pentraxin (PTX) domain-containing protein</fullName>
    </recommendedName>
</protein>
<evidence type="ECO:0000313" key="10">
    <source>
        <dbReference type="Proteomes" id="UP000314982"/>
    </source>
</evidence>
<dbReference type="STRING" id="62062.ENSHHUP00000053926"/>
<sequence length="257" mass="28956">MISLLSSTTLCVLWADTALTLESRTLFTYDESYYEYVPDMLPWHGAGRLCDQRSGALATVSNTFENREITTFLKSLNITHPVWIGRKVMTHLQSEFSHYAISIFDSFMISLALLVHGMHGPYQEAFRHDGSWHSLCVSWSRHGGRWALFANGRLVNRGDSLYSAGDMGPDGHFILGQEQDSFGGSFKSAESFSGSLTQLHIWERVLNDSEIHTMEKECSPASSGLAFKWSATVLEVESSLKRLWGDSPSASRYRNRR</sequence>
<organism evidence="9 10">
    <name type="scientific">Hucho hucho</name>
    <name type="common">huchen</name>
    <dbReference type="NCBI Taxonomy" id="62062"/>
    <lineage>
        <taxon>Eukaryota</taxon>
        <taxon>Metazoa</taxon>
        <taxon>Chordata</taxon>
        <taxon>Craniata</taxon>
        <taxon>Vertebrata</taxon>
        <taxon>Euteleostomi</taxon>
        <taxon>Actinopterygii</taxon>
        <taxon>Neopterygii</taxon>
        <taxon>Teleostei</taxon>
        <taxon>Protacanthopterygii</taxon>
        <taxon>Salmoniformes</taxon>
        <taxon>Salmonidae</taxon>
        <taxon>Salmoninae</taxon>
        <taxon>Hucho</taxon>
    </lineage>
</organism>
<evidence type="ECO:0000259" key="8">
    <source>
        <dbReference type="PROSITE" id="PS51828"/>
    </source>
</evidence>
<evidence type="ECO:0000256" key="4">
    <source>
        <dbReference type="ARBA" id="ARBA00023157"/>
    </source>
</evidence>
<evidence type="ECO:0000256" key="7">
    <source>
        <dbReference type="SAM" id="SignalP"/>
    </source>
</evidence>
<evidence type="ECO:0000256" key="3">
    <source>
        <dbReference type="ARBA" id="ARBA00022837"/>
    </source>
</evidence>
<keyword evidence="10" id="KW-1185">Reference proteome</keyword>
<evidence type="ECO:0000256" key="2">
    <source>
        <dbReference type="ARBA" id="ARBA00022723"/>
    </source>
</evidence>
<dbReference type="InterPro" id="IPR013320">
    <property type="entry name" value="ConA-like_dom_sf"/>
</dbReference>
<keyword evidence="3" id="KW-0106">Calcium</keyword>
<feature type="domain" description="Pentraxin (PTX)" evidence="8">
    <location>
        <begin position="44"/>
        <end position="252"/>
    </location>
</feature>
<name>A0A4W5NP61_9TELE</name>
<evidence type="ECO:0000256" key="5">
    <source>
        <dbReference type="ARBA" id="ARBA00023180"/>
    </source>
</evidence>
<evidence type="ECO:0000313" key="9">
    <source>
        <dbReference type="Ensembl" id="ENSHHUP00000053926.1"/>
    </source>
</evidence>